<proteinExistence type="inferred from homology"/>
<dbReference type="InterPro" id="IPR002885">
    <property type="entry name" value="PPR_rpt"/>
</dbReference>
<reference evidence="6 7" key="1">
    <citation type="submission" date="2019-08" db="EMBL/GenBank/DDBJ databases">
        <title>Draft genome sequences of two oriental melons (Cucumis melo L. var makuwa).</title>
        <authorList>
            <person name="Kwon S.-Y."/>
        </authorList>
    </citation>
    <scope>NUCLEOTIDE SEQUENCE [LARGE SCALE GENOMIC DNA]</scope>
    <source>
        <strain evidence="7">cv. Chang Bougi</strain>
        <strain evidence="6">cv. SW 3</strain>
        <tissue evidence="5">Leaf</tissue>
    </source>
</reference>
<dbReference type="GO" id="GO:0005739">
    <property type="term" value="C:mitochondrion"/>
    <property type="evidence" value="ECO:0007669"/>
    <property type="project" value="TreeGrafter"/>
</dbReference>
<dbReference type="Gene3D" id="1.25.40.10">
    <property type="entry name" value="Tetratricopeptide repeat domain"/>
    <property type="match status" value="2"/>
</dbReference>
<dbReference type="EMBL" id="SSTD01013385">
    <property type="protein sequence ID" value="TYK06884.1"/>
    <property type="molecule type" value="Genomic_DNA"/>
</dbReference>
<dbReference type="OrthoDB" id="185373at2759"/>
<dbReference type="FunFam" id="1.25.40.10:FF:001248">
    <property type="entry name" value="Pentatricopeptide repeat-containing protein At5g09450, mitochondrial"/>
    <property type="match status" value="1"/>
</dbReference>
<evidence type="ECO:0000256" key="2">
    <source>
        <dbReference type="ARBA" id="ARBA00022737"/>
    </source>
</evidence>
<dbReference type="NCBIfam" id="TIGR00756">
    <property type="entry name" value="PPR"/>
    <property type="match status" value="1"/>
</dbReference>
<dbReference type="PROSITE" id="PS51375">
    <property type="entry name" value="PPR"/>
    <property type="match status" value="2"/>
</dbReference>
<dbReference type="Proteomes" id="UP000321947">
    <property type="component" value="Unassembled WGS sequence"/>
</dbReference>
<sequence>MASRTLFLAFSRNRGFLNQSFKSIPVFNEANISNYCSHGALRSESFDDSVNSEEFNDLKSRIFQLRLPKRSAIRVLERWTSEGNQVTITELRNISKELRKIQRYKHALEILEWMVTHNKSDLSDSDFAIRIDLMTKVFGVDAAERYFEGLPIDAKTCETYTALLHSFAGSKLTDKAETLYEKIKESDIPLTALPFNEMMTLYTSIGQVEKVSSIVDDLKQKMVHPDIFTYNLWISSLAAALNIDGVKQILNEMNQNPNSNENWVRYIELVNIYIKSANLLHSGSNSVVESASGISQREWITYDLLIILYAGLGNKDRIDQIWRSLRMTKQKMTSRNYICIVSCYLMLDDLKEIGEVIDQWKQSTTTDFDISSCNRLVNAFVEAGLNEKANSFVNVLIQKNCDPTVA</sequence>
<dbReference type="EMBL" id="SSTE01022915">
    <property type="protein sequence ID" value="KAA0031433.1"/>
    <property type="molecule type" value="Genomic_DNA"/>
</dbReference>
<evidence type="ECO:0000313" key="5">
    <source>
        <dbReference type="EMBL" id="TYK06884.1"/>
    </source>
</evidence>
<feature type="repeat" description="PPR" evidence="3">
    <location>
        <begin position="156"/>
        <end position="190"/>
    </location>
</feature>
<dbReference type="PANTHER" id="PTHR45717">
    <property type="entry name" value="OS12G0527900 PROTEIN"/>
    <property type="match status" value="1"/>
</dbReference>
<dbReference type="AlphaFoldDB" id="A0A5D3C6J0"/>
<dbReference type="GO" id="GO:0003729">
    <property type="term" value="F:mRNA binding"/>
    <property type="evidence" value="ECO:0007669"/>
    <property type="project" value="UniProtKB-ARBA"/>
</dbReference>
<comment type="similarity">
    <text evidence="1">Belongs to the PPR family. P subfamily.</text>
</comment>
<dbReference type="STRING" id="1194695.A0A5D3C6J0"/>
<dbReference type="InterPro" id="IPR011990">
    <property type="entry name" value="TPR-like_helical_dom_sf"/>
</dbReference>
<keyword evidence="2" id="KW-0677">Repeat</keyword>
<gene>
    <name evidence="5" type="ORF">E5676_scaffold13G001890</name>
    <name evidence="4" type="ORF">E6C27_scaffold139G001900</name>
</gene>
<name>A0A5D3C6J0_CUCMM</name>
<evidence type="ECO:0000313" key="4">
    <source>
        <dbReference type="EMBL" id="KAA0031433.1"/>
    </source>
</evidence>
<evidence type="ECO:0000256" key="1">
    <source>
        <dbReference type="ARBA" id="ARBA00007626"/>
    </source>
</evidence>
<comment type="caution">
    <text evidence="5">The sequence shown here is derived from an EMBL/GenBank/DDBJ whole genome shotgun (WGS) entry which is preliminary data.</text>
</comment>
<feature type="repeat" description="PPR" evidence="3">
    <location>
        <begin position="369"/>
        <end position="403"/>
    </location>
</feature>
<dbReference type="PANTHER" id="PTHR45717:SF4">
    <property type="entry name" value="OS04G0450200 PROTEIN"/>
    <property type="match status" value="1"/>
</dbReference>
<evidence type="ECO:0000313" key="6">
    <source>
        <dbReference type="Proteomes" id="UP000321393"/>
    </source>
</evidence>
<organism evidence="5 7">
    <name type="scientific">Cucumis melo var. makuwa</name>
    <name type="common">Oriental melon</name>
    <dbReference type="NCBI Taxonomy" id="1194695"/>
    <lineage>
        <taxon>Eukaryota</taxon>
        <taxon>Viridiplantae</taxon>
        <taxon>Streptophyta</taxon>
        <taxon>Embryophyta</taxon>
        <taxon>Tracheophyta</taxon>
        <taxon>Spermatophyta</taxon>
        <taxon>Magnoliopsida</taxon>
        <taxon>eudicotyledons</taxon>
        <taxon>Gunneridae</taxon>
        <taxon>Pentapetalae</taxon>
        <taxon>rosids</taxon>
        <taxon>fabids</taxon>
        <taxon>Cucurbitales</taxon>
        <taxon>Cucurbitaceae</taxon>
        <taxon>Benincaseae</taxon>
        <taxon>Cucumis</taxon>
    </lineage>
</organism>
<dbReference type="Proteomes" id="UP000321393">
    <property type="component" value="Unassembled WGS sequence"/>
</dbReference>
<evidence type="ECO:0000313" key="7">
    <source>
        <dbReference type="Proteomes" id="UP000321947"/>
    </source>
</evidence>
<protein>
    <submittedName>
        <fullName evidence="5">Pentatricopeptide repeat-containing protein</fullName>
    </submittedName>
</protein>
<dbReference type="Pfam" id="PF13812">
    <property type="entry name" value="PPR_3"/>
    <property type="match status" value="1"/>
</dbReference>
<evidence type="ECO:0000256" key="3">
    <source>
        <dbReference type="PROSITE-ProRule" id="PRU00708"/>
    </source>
</evidence>
<accession>A0A5D3C6J0</accession>